<reference evidence="3 4" key="1">
    <citation type="submission" date="2007-06" db="EMBL/GenBank/DDBJ databases">
        <authorList>
            <person name="Shimkets L."/>
            <person name="Ferriera S."/>
            <person name="Johnson J."/>
            <person name="Kravitz S."/>
            <person name="Beeson K."/>
            <person name="Sutton G."/>
            <person name="Rogers Y.-H."/>
            <person name="Friedman R."/>
            <person name="Frazier M."/>
            <person name="Venter J.C."/>
        </authorList>
    </citation>
    <scope>NUCLEOTIDE SEQUENCE [LARGE SCALE GENOMIC DNA]</scope>
    <source>
        <strain evidence="3 4">SIR-1</strain>
    </source>
</reference>
<evidence type="ECO:0000256" key="1">
    <source>
        <dbReference type="SAM" id="MobiDB-lite"/>
    </source>
</evidence>
<dbReference type="PANTHER" id="PTHR14136">
    <property type="entry name" value="BTB_POZ DOMAIN-CONTAINING PROTEIN KCTD9"/>
    <property type="match status" value="1"/>
</dbReference>
<evidence type="ECO:0000313" key="3">
    <source>
        <dbReference type="EMBL" id="EDM77327.1"/>
    </source>
</evidence>
<evidence type="ECO:0000259" key="2">
    <source>
        <dbReference type="Pfam" id="PF09937"/>
    </source>
</evidence>
<dbReference type="RefSeq" id="WP_006973544.1">
    <property type="nucleotide sequence ID" value="NZ_ABCS01000048.1"/>
</dbReference>
<dbReference type="EMBL" id="ABCS01000048">
    <property type="protein sequence ID" value="EDM77327.1"/>
    <property type="molecule type" value="Genomic_DNA"/>
</dbReference>
<dbReference type="Gene3D" id="2.160.20.80">
    <property type="entry name" value="E3 ubiquitin-protein ligase SopA"/>
    <property type="match status" value="2"/>
</dbReference>
<dbReference type="InterPro" id="IPR018683">
    <property type="entry name" value="DUF2169"/>
</dbReference>
<dbReference type="OrthoDB" id="233093at2"/>
<protein>
    <recommendedName>
        <fullName evidence="2">DUF2169 domain-containing protein</fullName>
    </recommendedName>
</protein>
<proteinExistence type="predicted"/>
<keyword evidence="4" id="KW-1185">Reference proteome</keyword>
<name>A6GA02_9BACT</name>
<dbReference type="Pfam" id="PF13599">
    <property type="entry name" value="Pentapeptide_4"/>
    <property type="match status" value="1"/>
</dbReference>
<dbReference type="eggNOG" id="COG1357">
    <property type="taxonomic scope" value="Bacteria"/>
</dbReference>
<dbReference type="InterPro" id="IPR051082">
    <property type="entry name" value="Pentapeptide-BTB/POZ_domain"/>
</dbReference>
<feature type="compositionally biased region" description="Pro residues" evidence="1">
    <location>
        <begin position="418"/>
        <end position="430"/>
    </location>
</feature>
<dbReference type="STRING" id="391625.PPSIR1_26458"/>
<organism evidence="3 4">
    <name type="scientific">Plesiocystis pacifica SIR-1</name>
    <dbReference type="NCBI Taxonomy" id="391625"/>
    <lineage>
        <taxon>Bacteria</taxon>
        <taxon>Pseudomonadati</taxon>
        <taxon>Myxococcota</taxon>
        <taxon>Polyangia</taxon>
        <taxon>Nannocystales</taxon>
        <taxon>Nannocystaceae</taxon>
        <taxon>Plesiocystis</taxon>
    </lineage>
</organism>
<gene>
    <name evidence="3" type="ORF">PPSIR1_26458</name>
</gene>
<dbReference type="SUPFAM" id="SSF141571">
    <property type="entry name" value="Pentapeptide repeat-like"/>
    <property type="match status" value="2"/>
</dbReference>
<dbReference type="Pfam" id="PF09937">
    <property type="entry name" value="DUF2169"/>
    <property type="match status" value="1"/>
</dbReference>
<dbReference type="Pfam" id="PF00805">
    <property type="entry name" value="Pentapeptide"/>
    <property type="match status" value="4"/>
</dbReference>
<evidence type="ECO:0000313" key="4">
    <source>
        <dbReference type="Proteomes" id="UP000005801"/>
    </source>
</evidence>
<feature type="domain" description="DUF2169" evidence="2">
    <location>
        <begin position="22"/>
        <end position="306"/>
    </location>
</feature>
<feature type="region of interest" description="Disordered" evidence="1">
    <location>
        <begin position="410"/>
        <end position="433"/>
    </location>
</feature>
<dbReference type="InterPro" id="IPR001646">
    <property type="entry name" value="5peptide_repeat"/>
</dbReference>
<comment type="caution">
    <text evidence="3">The sequence shown here is derived from an EMBL/GenBank/DDBJ whole genome shotgun (WGS) entry which is preliminary data.</text>
</comment>
<dbReference type="AlphaFoldDB" id="A6GA02"/>
<dbReference type="PANTHER" id="PTHR14136:SF17">
    <property type="entry name" value="BTB_POZ DOMAIN-CONTAINING PROTEIN KCTD9"/>
    <property type="match status" value="1"/>
</dbReference>
<dbReference type="Proteomes" id="UP000005801">
    <property type="component" value="Unassembled WGS sequence"/>
</dbReference>
<accession>A6GA02</accession>
<sequence length="893" mass="97332">MKVLKPSKLSVLTRCFENRRRYYMGVSVLAFVPLGDEAHLLPEAALWTFAAERLGSEGVLDVGIPKARAEFLVHGSAYAPKGVAVPQVVVAARVGTLEKKLRVSGDRYWLGRARATDPHPFTEMSLGWDRAYGGEDYPRNPLGRGRAEVEVMGQRVIPLPNIEDAHGMVSSLGQAVEPASFGPIDISWPQRNSLAGTHDQRWLEELFPGFAADVDWGVHNMSARDQQRDGWWQGGEAYELWNMHPDKERVAGVLPRWHGRAFITRRIGDPRKATEDNPTREVFEEVPLRLQTLWFFPDAEHGVLIWQGSVEIATDDGSDLVHLLLGADGLDDLRPASHYAEVLARRLDEKEGVFAALDDAPLLPPGEAEAVEPTVAEAMEGREGLLQDNLHKWKVKQFEEARAFVAAQGLDPDIHGPSMPPPPSPPPKPSDLPKLIEQAKAEAEAMKAEQAERQAQVEAELDANPVDGFDAQALRDEQATPSGPPQFSAETQRGALVVIAQECRAQGWINDEIEGMIADEALYASWKEAEQNLRAAYRISAHTQPPAPPMAEEDLEDARTVLRKSLEAGRPVSALNLTGGDFRGLDLRGADLSDCWFEAARFDDADLRGAKLDQTVLAHASLRGAKLDGASLTEANLGKADLGGASLRQCDLSKAIFVGTKLARTVIAGSTLTGANFNEASFEGVDASEVQAEGFILSDAKFVGGSFRGARFERVLFAQVDLEGADLSGIGIHRGAFINCPAKGAKFEGASLDSVAFVQDCPLDGASFVHAKAARCNFREMSLDGADFSHATLDGADFSKASLVGAKFYRAVAKEARFDRADLREASLLAANLMQASFAHALIFGVDLRGANLYGADMARVQSDERVRLDDALLTKVRINPRYHEPVVERDQQ</sequence>
<dbReference type="eggNOG" id="COG5351">
    <property type="taxonomic scope" value="Bacteria"/>
</dbReference>